<evidence type="ECO:0000313" key="1">
    <source>
        <dbReference type="EMBL" id="SDL07837.1"/>
    </source>
</evidence>
<dbReference type="PANTHER" id="PTHR19288:SF90">
    <property type="entry name" value="OS08G0542600 PROTEIN"/>
    <property type="match status" value="1"/>
</dbReference>
<protein>
    <submittedName>
        <fullName evidence="1">HAD-superfamily class IIA hydrolase, TIGR01459</fullName>
    </submittedName>
</protein>
<dbReference type="NCBIfam" id="TIGR01459">
    <property type="entry name" value="HAD-SF-IIA-hyp4"/>
    <property type="match status" value="1"/>
</dbReference>
<dbReference type="InterPro" id="IPR036412">
    <property type="entry name" value="HAD-like_sf"/>
</dbReference>
<dbReference type="GO" id="GO:0005737">
    <property type="term" value="C:cytoplasm"/>
    <property type="evidence" value="ECO:0007669"/>
    <property type="project" value="TreeGrafter"/>
</dbReference>
<dbReference type="Pfam" id="PF13344">
    <property type="entry name" value="Hydrolase_6"/>
    <property type="match status" value="1"/>
</dbReference>
<dbReference type="RefSeq" id="WP_090754523.1">
    <property type="nucleotide sequence ID" value="NZ_FNGE01000006.1"/>
</dbReference>
<dbReference type="InterPro" id="IPR023214">
    <property type="entry name" value="HAD_sf"/>
</dbReference>
<dbReference type="OrthoDB" id="9791073at2"/>
<evidence type="ECO:0000313" key="2">
    <source>
        <dbReference type="Proteomes" id="UP000199555"/>
    </source>
</evidence>
<dbReference type="SUPFAM" id="SSF56784">
    <property type="entry name" value="HAD-like"/>
    <property type="match status" value="1"/>
</dbReference>
<dbReference type="EMBL" id="FNGE01000006">
    <property type="protein sequence ID" value="SDL07837.1"/>
    <property type="molecule type" value="Genomic_DNA"/>
</dbReference>
<name>A0A1G9H4E5_9RHOB</name>
<reference evidence="2" key="1">
    <citation type="submission" date="2016-10" db="EMBL/GenBank/DDBJ databases">
        <authorList>
            <person name="Varghese N."/>
            <person name="Submissions S."/>
        </authorList>
    </citation>
    <scope>NUCLEOTIDE SEQUENCE [LARGE SCALE GENOMIC DNA]</scope>
    <source>
        <strain evidence="2">CGMCC 1.7655</strain>
    </source>
</reference>
<dbReference type="InterPro" id="IPR006356">
    <property type="entry name" value="HAD-SF_hydro_IIA_hyp3"/>
</dbReference>
<gene>
    <name evidence="1" type="ORF">SAMN04487971_10624</name>
</gene>
<sequence length="287" mass="30907">MTRIIRNLAEIGGDYGVLFCDLWGCVHNGKIAYPAAISALQAYRATGGKVALVTNAPRPRGLVADQIARLGVPDDAWDDIVTSGDAAQEAMFAGRVGQRVWHVGPDRDLGFFTETEDPRAAGITRVPLEEAEGVVVTGPFDDRTETPEDYRERLAAARARNLPLLCVNPDLVVDYGEQRLYCAGALAQLYEEMGGEALYFGKPHAPIYDLARRRLGVGSDVPALAIGDGIGTDILGAVNQGIDSLFVTGGLAAEHMGDDVESPEAHRLEAWLSEQRISATYAIGRMR</sequence>
<dbReference type="Proteomes" id="UP000199555">
    <property type="component" value="Unassembled WGS sequence"/>
</dbReference>
<keyword evidence="1" id="KW-0378">Hydrolase</keyword>
<accession>A0A1G9H4E5</accession>
<dbReference type="NCBIfam" id="TIGR01460">
    <property type="entry name" value="HAD-SF-IIA"/>
    <property type="match status" value="1"/>
</dbReference>
<dbReference type="InterPro" id="IPR006357">
    <property type="entry name" value="HAD-SF_hydro_IIA"/>
</dbReference>
<organism evidence="1 2">
    <name type="scientific">Paracoccus chinensis</name>
    <dbReference type="NCBI Taxonomy" id="525640"/>
    <lineage>
        <taxon>Bacteria</taxon>
        <taxon>Pseudomonadati</taxon>
        <taxon>Pseudomonadota</taxon>
        <taxon>Alphaproteobacteria</taxon>
        <taxon>Rhodobacterales</taxon>
        <taxon>Paracoccaceae</taxon>
        <taxon>Paracoccus</taxon>
    </lineage>
</organism>
<dbReference type="PANTHER" id="PTHR19288">
    <property type="entry name" value="4-NITROPHENYLPHOSPHATASE-RELATED"/>
    <property type="match status" value="1"/>
</dbReference>
<dbReference type="STRING" id="525640.SAMN04487971_10624"/>
<dbReference type="Gene3D" id="3.40.50.1000">
    <property type="entry name" value="HAD superfamily/HAD-like"/>
    <property type="match status" value="2"/>
</dbReference>
<dbReference type="CDD" id="cd07525">
    <property type="entry name" value="HAD_like"/>
    <property type="match status" value="1"/>
</dbReference>
<keyword evidence="2" id="KW-1185">Reference proteome</keyword>
<dbReference type="Pfam" id="PF13242">
    <property type="entry name" value="Hydrolase_like"/>
    <property type="match status" value="1"/>
</dbReference>
<dbReference type="AlphaFoldDB" id="A0A1G9H4E5"/>
<proteinExistence type="predicted"/>
<dbReference type="GO" id="GO:0016791">
    <property type="term" value="F:phosphatase activity"/>
    <property type="evidence" value="ECO:0007669"/>
    <property type="project" value="TreeGrafter"/>
</dbReference>